<proteinExistence type="predicted"/>
<feature type="transmembrane region" description="Helical" evidence="1">
    <location>
        <begin position="21"/>
        <end position="41"/>
    </location>
</feature>
<keyword evidence="1" id="KW-0812">Transmembrane</keyword>
<dbReference type="AlphaFoldDB" id="A0A1C7I9R2"/>
<evidence type="ECO:0000256" key="1">
    <source>
        <dbReference type="SAM" id="Phobius"/>
    </source>
</evidence>
<keyword evidence="1" id="KW-1133">Transmembrane helix</keyword>
<dbReference type="KEGG" id="byl:A4V09_03870"/>
<gene>
    <name evidence="2" type="ORF">A4V09_03870</name>
</gene>
<dbReference type="STRING" id="1796616.A4V09_03870"/>
<dbReference type="Proteomes" id="UP000092574">
    <property type="component" value="Chromosome"/>
</dbReference>
<sequence>MLWKCKKSLKNKKIFGKIRLLFLWKLIYNFIMIWKGVAFFMEQRINAVSFWENLWTWNAE</sequence>
<evidence type="ECO:0000313" key="2">
    <source>
        <dbReference type="EMBL" id="ANU74972.1"/>
    </source>
</evidence>
<keyword evidence="3" id="KW-1185">Reference proteome</keyword>
<name>A0A1C7I9R2_9FIRM</name>
<dbReference type="EMBL" id="CP015405">
    <property type="protein sequence ID" value="ANU74972.1"/>
    <property type="molecule type" value="Genomic_DNA"/>
</dbReference>
<protein>
    <submittedName>
        <fullName evidence="2">Uncharacterized protein</fullName>
    </submittedName>
</protein>
<evidence type="ECO:0000313" key="3">
    <source>
        <dbReference type="Proteomes" id="UP000092574"/>
    </source>
</evidence>
<accession>A0A1C7I9R2</accession>
<organism evidence="2 3">
    <name type="scientific">Blautia pseudococcoides</name>
    <dbReference type="NCBI Taxonomy" id="1796616"/>
    <lineage>
        <taxon>Bacteria</taxon>
        <taxon>Bacillati</taxon>
        <taxon>Bacillota</taxon>
        <taxon>Clostridia</taxon>
        <taxon>Lachnospirales</taxon>
        <taxon>Lachnospiraceae</taxon>
        <taxon>Blautia</taxon>
    </lineage>
</organism>
<reference evidence="2" key="1">
    <citation type="submission" date="2017-04" db="EMBL/GenBank/DDBJ databases">
        <title>Complete Genome Sequences of Twelve Strains of a Stable Defined Moderately Diverse Mouse Microbiota 2 (sDMDMm2).</title>
        <authorList>
            <person name="Uchimura Y."/>
            <person name="Wyss M."/>
            <person name="Brugiroux S."/>
            <person name="Limenitakis J.P."/>
            <person name="Stecher B."/>
            <person name="McCoy K.D."/>
            <person name="Macpherson A.J."/>
        </authorList>
    </citation>
    <scope>NUCLEOTIDE SEQUENCE</scope>
    <source>
        <strain evidence="2">YL58</strain>
    </source>
</reference>
<keyword evidence="1" id="KW-0472">Membrane</keyword>